<comment type="caution">
    <text evidence="2">The sequence shown here is derived from an EMBL/GenBank/DDBJ whole genome shotgun (WGS) entry which is preliminary data.</text>
</comment>
<organism evidence="2 3">
    <name type="scientific">Lipingzhangella halophila</name>
    <dbReference type="NCBI Taxonomy" id="1783352"/>
    <lineage>
        <taxon>Bacteria</taxon>
        <taxon>Bacillati</taxon>
        <taxon>Actinomycetota</taxon>
        <taxon>Actinomycetes</taxon>
        <taxon>Streptosporangiales</taxon>
        <taxon>Nocardiopsidaceae</taxon>
        <taxon>Lipingzhangella</taxon>
    </lineage>
</organism>
<keyword evidence="1" id="KW-0472">Membrane</keyword>
<protein>
    <submittedName>
        <fullName evidence="2">Uncharacterized protein</fullName>
    </submittedName>
</protein>
<reference evidence="2 3" key="1">
    <citation type="submission" date="2020-08" db="EMBL/GenBank/DDBJ databases">
        <title>Sequencing the genomes of 1000 actinobacteria strains.</title>
        <authorList>
            <person name="Klenk H.-P."/>
        </authorList>
    </citation>
    <scope>NUCLEOTIDE SEQUENCE [LARGE SCALE GENOMIC DNA]</scope>
    <source>
        <strain evidence="2 3">DSM 102030</strain>
    </source>
</reference>
<dbReference type="RefSeq" id="WP_184577241.1">
    <property type="nucleotide sequence ID" value="NZ_JACHJT010000001.1"/>
</dbReference>
<feature type="transmembrane region" description="Helical" evidence="1">
    <location>
        <begin position="7"/>
        <end position="29"/>
    </location>
</feature>
<keyword evidence="3" id="KW-1185">Reference proteome</keyword>
<dbReference type="EMBL" id="JACHJT010000001">
    <property type="protein sequence ID" value="MBB4931276.1"/>
    <property type="molecule type" value="Genomic_DNA"/>
</dbReference>
<evidence type="ECO:0000256" key="1">
    <source>
        <dbReference type="SAM" id="Phobius"/>
    </source>
</evidence>
<keyword evidence="1" id="KW-1133">Transmembrane helix</keyword>
<evidence type="ECO:0000313" key="3">
    <source>
        <dbReference type="Proteomes" id="UP000523007"/>
    </source>
</evidence>
<dbReference type="Proteomes" id="UP000523007">
    <property type="component" value="Unassembled WGS sequence"/>
</dbReference>
<sequence length="133" mass="14659">MTVRFAWWLCGMFLALGIGVCGTGVWLWGTVDGEAGSAVLVPGLVLLLFGIFYVRMPYFILTPTELRVPIMRGERARTGIRPQARLDASGTRLTMTVGRRTTTSLPVYRAMARGKDWDGLRAQLDQGNRPDAA</sequence>
<gene>
    <name evidence="2" type="ORF">F4561_002096</name>
</gene>
<name>A0A7W7W219_9ACTN</name>
<accession>A0A7W7W219</accession>
<evidence type="ECO:0000313" key="2">
    <source>
        <dbReference type="EMBL" id="MBB4931276.1"/>
    </source>
</evidence>
<dbReference type="AlphaFoldDB" id="A0A7W7W219"/>
<feature type="transmembrane region" description="Helical" evidence="1">
    <location>
        <begin position="35"/>
        <end position="54"/>
    </location>
</feature>
<proteinExistence type="predicted"/>
<keyword evidence="1" id="KW-0812">Transmembrane</keyword>